<dbReference type="EMBL" id="CP091139">
    <property type="protein sequence ID" value="UUT35717.1"/>
    <property type="molecule type" value="Genomic_DNA"/>
</dbReference>
<dbReference type="PANTHER" id="PTHR12526:SF627">
    <property type="entry name" value="D-RHAMNOSYLTRANSFERASE WBPZ"/>
    <property type="match status" value="1"/>
</dbReference>
<feature type="domain" description="Glycosyltransferase subfamily 4-like N-terminal" evidence="5">
    <location>
        <begin position="13"/>
        <end position="189"/>
    </location>
</feature>
<dbReference type="InterPro" id="IPR001296">
    <property type="entry name" value="Glyco_trans_1"/>
</dbReference>
<dbReference type="PANTHER" id="PTHR12526">
    <property type="entry name" value="GLYCOSYLTRANSFERASE"/>
    <property type="match status" value="1"/>
</dbReference>
<evidence type="ECO:0000256" key="3">
    <source>
        <dbReference type="SAM" id="MobiDB-lite"/>
    </source>
</evidence>
<dbReference type="EC" id="2.4.-.-" evidence="6"/>
<dbReference type="SUPFAM" id="SSF53756">
    <property type="entry name" value="UDP-Glycosyltransferase/glycogen phosphorylase"/>
    <property type="match status" value="1"/>
</dbReference>
<gene>
    <name evidence="6" type="ORF">L2X98_21065</name>
</gene>
<dbReference type="Gene3D" id="3.40.50.2000">
    <property type="entry name" value="Glycogen Phosphorylase B"/>
    <property type="match status" value="2"/>
</dbReference>
<feature type="domain" description="Glycosyl transferase family 1" evidence="4">
    <location>
        <begin position="200"/>
        <end position="337"/>
    </location>
</feature>
<evidence type="ECO:0000259" key="5">
    <source>
        <dbReference type="Pfam" id="PF13439"/>
    </source>
</evidence>
<keyword evidence="2 6" id="KW-0808">Transferase</keyword>
<evidence type="ECO:0000256" key="2">
    <source>
        <dbReference type="ARBA" id="ARBA00022679"/>
    </source>
</evidence>
<dbReference type="GO" id="GO:0016757">
    <property type="term" value="F:glycosyltransferase activity"/>
    <property type="evidence" value="ECO:0007669"/>
    <property type="project" value="UniProtKB-KW"/>
</dbReference>
<sequence>MRIEFLHQNIYGVGGTVRSVINLANALVERHDVTITSVFRRVAAPSLVIDRRIRVRYLVDMRPAGADRGNGLHNKPSRLVPAAEEYFRQYSELTDERIVQHLNQSRSDVIVGTRPSLNLLVAEYGAERATLVAQEHMTHSAIPRTVVSRMREVYSRLDLITTVTAADRDRVMASLSMPPGRVEVLPNSIPEPLIAPATLDTRLVFGVGRLAREKRYDLLLDAFALAVDEYPGWRLRLYGDGQARGQLEAHALALGVRELVDFMGAAIDMDSEWPRASITVSTSERESFGMTIVESMRNGVPVISTDCPDGPREIIDDNADGILTPLGDKNAIARQLNGSHGRRRAKAIARLGLRASLPSDMRRRESPTHSSGLSAVEAPTRRCGVAPGVSSSMRERSSGVATPPVR</sequence>
<accession>A0ABY5NKN3</accession>
<keyword evidence="1 6" id="KW-0328">Glycosyltransferase</keyword>
<reference evidence="6" key="1">
    <citation type="submission" date="2022-01" db="EMBL/GenBank/DDBJ databases">
        <title>Microbacterium eymi and Microbacterium rhizovicinus sp. nov., isolated from the rhizospheric soil of Elymus tsukushiensis, a plant native to the Dokdo Islands, Republic of Korea.</title>
        <authorList>
            <person name="Hwang Y.J."/>
        </authorList>
    </citation>
    <scope>NUCLEOTIDE SEQUENCE</scope>
    <source>
        <strain evidence="6">KUDC0405</strain>
    </source>
</reference>
<dbReference type="InterPro" id="IPR028098">
    <property type="entry name" value="Glyco_trans_4-like_N"/>
</dbReference>
<dbReference type="Pfam" id="PF00534">
    <property type="entry name" value="Glycos_transf_1"/>
    <property type="match status" value="1"/>
</dbReference>
<protein>
    <submittedName>
        <fullName evidence="6">Glycosyltransferase</fullName>
        <ecNumber evidence="6">2.4.-.-</ecNumber>
    </submittedName>
</protein>
<dbReference type="Proteomes" id="UP001054811">
    <property type="component" value="Chromosome"/>
</dbReference>
<keyword evidence="7" id="KW-1185">Reference proteome</keyword>
<organism evidence="6 7">
    <name type="scientific">Microbacterium elymi</name>
    <dbReference type="NCBI Taxonomy" id="2909587"/>
    <lineage>
        <taxon>Bacteria</taxon>
        <taxon>Bacillati</taxon>
        <taxon>Actinomycetota</taxon>
        <taxon>Actinomycetes</taxon>
        <taxon>Micrococcales</taxon>
        <taxon>Microbacteriaceae</taxon>
        <taxon>Microbacterium</taxon>
    </lineage>
</organism>
<feature type="region of interest" description="Disordered" evidence="3">
    <location>
        <begin position="356"/>
        <end position="406"/>
    </location>
</feature>
<proteinExistence type="predicted"/>
<evidence type="ECO:0000256" key="1">
    <source>
        <dbReference type="ARBA" id="ARBA00022676"/>
    </source>
</evidence>
<evidence type="ECO:0000313" key="6">
    <source>
        <dbReference type="EMBL" id="UUT35717.1"/>
    </source>
</evidence>
<name>A0ABY5NKN3_9MICO</name>
<evidence type="ECO:0000313" key="7">
    <source>
        <dbReference type="Proteomes" id="UP001054811"/>
    </source>
</evidence>
<dbReference type="Pfam" id="PF13439">
    <property type="entry name" value="Glyco_transf_4"/>
    <property type="match status" value="1"/>
</dbReference>
<dbReference type="RefSeq" id="WP_259612336.1">
    <property type="nucleotide sequence ID" value="NZ_CP091139.2"/>
</dbReference>
<evidence type="ECO:0000259" key="4">
    <source>
        <dbReference type="Pfam" id="PF00534"/>
    </source>
</evidence>